<reference evidence="1" key="1">
    <citation type="submission" date="2009-10" db="EMBL/GenBank/DDBJ databases">
        <title>Diversity of trophic interactions inside an arsenic-rich microbial ecosystem.</title>
        <authorList>
            <person name="Bertin P.N."/>
            <person name="Heinrich-Salmeron A."/>
            <person name="Pelletier E."/>
            <person name="Goulhen-Chollet F."/>
            <person name="Arsene-Ploetze F."/>
            <person name="Gallien S."/>
            <person name="Calteau A."/>
            <person name="Vallenet D."/>
            <person name="Casiot C."/>
            <person name="Chane-Woon-Ming B."/>
            <person name="Giloteaux L."/>
            <person name="Barakat M."/>
            <person name="Bonnefoy V."/>
            <person name="Bruneel O."/>
            <person name="Chandler M."/>
            <person name="Cleiss J."/>
            <person name="Duran R."/>
            <person name="Elbaz-Poulichet F."/>
            <person name="Fonknechten N."/>
            <person name="Lauga B."/>
            <person name="Mornico D."/>
            <person name="Ortet P."/>
            <person name="Schaeffer C."/>
            <person name="Siguier P."/>
            <person name="Alexander Thil Smith A."/>
            <person name="Van Dorsselaer A."/>
            <person name="Weissenbach J."/>
            <person name="Medigue C."/>
            <person name="Le Paslier D."/>
        </authorList>
    </citation>
    <scope>NUCLEOTIDE SEQUENCE</scope>
</reference>
<proteinExistence type="predicted"/>
<sequence length="122" mass="13797">MNAIEKTSPSPLFNMCTREATLDSIKKHPQYVPPQVRDIAYTLAPTYNLWDSSNLLNDQQATTVLIGLIVSVEKLRSPIRIILAREFWDGTLGNAFQAAHPLQYRLIPCLDPKSVTIEYLPE</sequence>
<dbReference type="AlphaFoldDB" id="E6QAB4"/>
<comment type="caution">
    <text evidence="1">The sequence shown here is derived from an EMBL/GenBank/DDBJ whole genome shotgun (WGS) entry which is preliminary data.</text>
</comment>
<name>E6QAB4_9ZZZZ</name>
<organism evidence="1">
    <name type="scientific">mine drainage metagenome</name>
    <dbReference type="NCBI Taxonomy" id="410659"/>
    <lineage>
        <taxon>unclassified sequences</taxon>
        <taxon>metagenomes</taxon>
        <taxon>ecological metagenomes</taxon>
    </lineage>
</organism>
<protein>
    <submittedName>
        <fullName evidence="1">Uncharacterized protein</fullName>
    </submittedName>
</protein>
<dbReference type="EMBL" id="CABP01000047">
    <property type="protein sequence ID" value="CBI04140.1"/>
    <property type="molecule type" value="Genomic_DNA"/>
</dbReference>
<accession>E6QAB4</accession>
<gene>
    <name evidence="1" type="ORF">CARN5_2450</name>
</gene>
<evidence type="ECO:0000313" key="1">
    <source>
        <dbReference type="EMBL" id="CBI04140.1"/>
    </source>
</evidence>